<dbReference type="InterPro" id="IPR004839">
    <property type="entry name" value="Aminotransferase_I/II_large"/>
</dbReference>
<evidence type="ECO:0000259" key="1">
    <source>
        <dbReference type="Pfam" id="PF00155"/>
    </source>
</evidence>
<evidence type="ECO:0000313" key="2">
    <source>
        <dbReference type="EMBL" id="KAB0583887.1"/>
    </source>
</evidence>
<keyword evidence="3" id="KW-1185">Reference proteome</keyword>
<accession>A0A643FEP5</accession>
<dbReference type="OrthoDB" id="9804020at2"/>
<comment type="caution">
    <text evidence="2">The sequence shown here is derived from an EMBL/GenBank/DDBJ whole genome shotgun (WGS) entry which is preliminary data.</text>
</comment>
<dbReference type="AlphaFoldDB" id="A0A643FEP5"/>
<dbReference type="PANTHER" id="PTHR46577:SF1">
    <property type="entry name" value="HTH-TYPE TRANSCRIPTIONAL REGULATORY PROTEIN GABR"/>
    <property type="match status" value="1"/>
</dbReference>
<dbReference type="SUPFAM" id="SSF53383">
    <property type="entry name" value="PLP-dependent transferases"/>
    <property type="match status" value="1"/>
</dbReference>
<dbReference type="GO" id="GO:0030170">
    <property type="term" value="F:pyridoxal phosphate binding"/>
    <property type="evidence" value="ECO:0007669"/>
    <property type="project" value="InterPro"/>
</dbReference>
<dbReference type="Pfam" id="PF00155">
    <property type="entry name" value="Aminotran_1_2"/>
    <property type="match status" value="1"/>
</dbReference>
<sequence length="280" mass="30860">MLSAFSVEHCPPSWWNTVRHQRGIVSAIAWNTQVDESGLDVERAVQAAPEARLVHVTPAHQAPTGAVLALPRRQHLLDWASATGAWVFEDDYDSEYRYAGRPIPALHGLDVHGQVLHVASFGKTMFPGLRLGYLVLPTRLVERFAAARANVDRFPSVLHQAAMAGFLSDGHYARHLRRMRLLYASRYEALRESLHQHASDLIELPAVPAGLETVVWLPDGLDDSAAANRLAEKGIRVEPISKSRVHRAGRPGLVLGFAAWDPSAMDKAVKVMSGLLRAML</sequence>
<dbReference type="GO" id="GO:0008483">
    <property type="term" value="F:transaminase activity"/>
    <property type="evidence" value="ECO:0007669"/>
    <property type="project" value="UniProtKB-KW"/>
</dbReference>
<dbReference type="Gene3D" id="3.40.640.10">
    <property type="entry name" value="Type I PLP-dependent aspartate aminotransferase-like (Major domain)"/>
    <property type="match status" value="1"/>
</dbReference>
<evidence type="ECO:0000313" key="3">
    <source>
        <dbReference type="Proteomes" id="UP000430120"/>
    </source>
</evidence>
<gene>
    <name evidence="2" type="ORF">F7Q92_05915</name>
</gene>
<dbReference type="PANTHER" id="PTHR46577">
    <property type="entry name" value="HTH-TYPE TRANSCRIPTIONAL REGULATORY PROTEIN GABR"/>
    <property type="match status" value="1"/>
</dbReference>
<dbReference type="InterPro" id="IPR015424">
    <property type="entry name" value="PyrdxlP-dep_Trfase"/>
</dbReference>
<dbReference type="InterPro" id="IPR015421">
    <property type="entry name" value="PyrdxlP-dep_Trfase_major"/>
</dbReference>
<reference evidence="2 3" key="1">
    <citation type="submission" date="2019-09" db="EMBL/GenBank/DDBJ databases">
        <title>Draft genome sequences of 48 bacterial type strains from the CCUG.</title>
        <authorList>
            <person name="Tunovic T."/>
            <person name="Pineiro-Iglesias B."/>
            <person name="Unosson C."/>
            <person name="Inganas E."/>
            <person name="Ohlen M."/>
            <person name="Cardew S."/>
            <person name="Jensie-Markopoulos S."/>
            <person name="Salva-Serra F."/>
            <person name="Jaen-Luchoro D."/>
            <person name="Karlsson R."/>
            <person name="Svensson-Stadler L."/>
            <person name="Chun J."/>
            <person name="Moore E."/>
        </authorList>
    </citation>
    <scope>NUCLEOTIDE SEQUENCE [LARGE SCALE GENOMIC DNA]</scope>
    <source>
        <strain evidence="2 3">CCUG 30977</strain>
    </source>
</reference>
<dbReference type="Proteomes" id="UP000430120">
    <property type="component" value="Unassembled WGS sequence"/>
</dbReference>
<feature type="domain" description="Aminotransferase class I/classII large" evidence="1">
    <location>
        <begin position="40"/>
        <end position="270"/>
    </location>
</feature>
<dbReference type="CDD" id="cd00609">
    <property type="entry name" value="AAT_like"/>
    <property type="match status" value="1"/>
</dbReference>
<dbReference type="EMBL" id="VZPB01000010">
    <property type="protein sequence ID" value="KAB0583887.1"/>
    <property type="molecule type" value="Genomic_DNA"/>
</dbReference>
<keyword evidence="2" id="KW-0808">Transferase</keyword>
<protein>
    <submittedName>
        <fullName evidence="2">PLP-dependent aminotransferase family protein</fullName>
    </submittedName>
</protein>
<organism evidence="2 3">
    <name type="scientific">Ideonella dechloratans</name>
    <dbReference type="NCBI Taxonomy" id="36863"/>
    <lineage>
        <taxon>Bacteria</taxon>
        <taxon>Pseudomonadati</taxon>
        <taxon>Pseudomonadota</taxon>
        <taxon>Betaproteobacteria</taxon>
        <taxon>Burkholderiales</taxon>
        <taxon>Sphaerotilaceae</taxon>
        <taxon>Ideonella</taxon>
    </lineage>
</organism>
<dbReference type="InterPro" id="IPR051446">
    <property type="entry name" value="HTH_trans_reg/aminotransferase"/>
</dbReference>
<dbReference type="RefSeq" id="WP_151123350.1">
    <property type="nucleotide sequence ID" value="NZ_CP088082.1"/>
</dbReference>
<proteinExistence type="predicted"/>
<name>A0A643FEP5_IDEDE</name>
<keyword evidence="2" id="KW-0032">Aminotransferase</keyword>